<accession>A0A084JQ45</accession>
<dbReference type="GO" id="GO:0030246">
    <property type="term" value="F:carbohydrate binding"/>
    <property type="evidence" value="ECO:0007669"/>
    <property type="project" value="InterPro"/>
</dbReference>
<protein>
    <submittedName>
        <fullName evidence="1">Uncharacterized protein</fullName>
    </submittedName>
</protein>
<dbReference type="CDD" id="cd08547">
    <property type="entry name" value="Type_II_cohesin"/>
    <property type="match status" value="1"/>
</dbReference>
<dbReference type="OrthoDB" id="1881855at2"/>
<comment type="caution">
    <text evidence="1">The sequence shown here is derived from an EMBL/GenBank/DDBJ whole genome shotgun (WGS) entry which is preliminary data.</text>
</comment>
<evidence type="ECO:0000313" key="2">
    <source>
        <dbReference type="Proteomes" id="UP000028525"/>
    </source>
</evidence>
<dbReference type="Proteomes" id="UP000028525">
    <property type="component" value="Unassembled WGS sequence"/>
</dbReference>
<dbReference type="EMBL" id="JPME01000007">
    <property type="protein sequence ID" value="KEZ91079.1"/>
    <property type="molecule type" value="Genomic_DNA"/>
</dbReference>
<sequence>MNRPECLHIPTLYEGEHAKISWGAVEADKNYIVERVFNESFLQALSGYTWDNFGSTNEPWSRYDQEALNWHQIETRTGKGQYWERLDYEQLSWSQFENHSHTWQQLESREISFEIFKGSGDERPGIERGCTWLELDELNKTWSSLENYGHSWDEGEKVTLPGISWESIDSRWLTFNEWEGKGLTFHELDTQKHIEEHRGMTDSIPIGASNAMYRIKAYDSKSDESDYLTTAQLPIIPIFYRNSTMEYPVKTGNRYVVLLKAHEVSGLDKIRMNLRYNPYLLELTNLTAGSLKSITVPGNYPEENLRIYSSIPGKLWFQSTRQLSQNECFSGSIALVEFIAKGTGSAAVSLF</sequence>
<name>A0A084JQ45_9FIRM</name>
<keyword evidence="2" id="KW-1185">Reference proteome</keyword>
<organism evidence="1 2">
    <name type="scientific">Lacrimispora celerecrescens</name>
    <dbReference type="NCBI Taxonomy" id="29354"/>
    <lineage>
        <taxon>Bacteria</taxon>
        <taxon>Bacillati</taxon>
        <taxon>Bacillota</taxon>
        <taxon>Clostridia</taxon>
        <taxon>Lachnospirales</taxon>
        <taxon>Lachnospiraceae</taxon>
        <taxon>Lacrimispora</taxon>
    </lineage>
</organism>
<proteinExistence type="predicted"/>
<dbReference type="STRING" id="29354.IO98_04790"/>
<evidence type="ECO:0000313" key="1">
    <source>
        <dbReference type="EMBL" id="KEZ91079.1"/>
    </source>
</evidence>
<reference evidence="1 2" key="1">
    <citation type="submission" date="2014-07" db="EMBL/GenBank/DDBJ databases">
        <title>Draft genome of Clostridium celerecrescens 152B isolated from sediments associated with methane hydrate from Krishna Godavari basin.</title>
        <authorList>
            <person name="Honkalas V.S."/>
            <person name="Dabir A.P."/>
            <person name="Arora P."/>
            <person name="Dhakephalkar P.K."/>
        </authorList>
    </citation>
    <scope>NUCLEOTIDE SEQUENCE [LARGE SCALE GENOMIC DNA]</scope>
    <source>
        <strain evidence="1 2">152B</strain>
    </source>
</reference>
<gene>
    <name evidence="1" type="ORF">IO98_04790</name>
</gene>
<dbReference type="AlphaFoldDB" id="A0A084JQ45"/>
<dbReference type="RefSeq" id="WP_038278454.1">
    <property type="nucleotide sequence ID" value="NZ_JPME01000007.1"/>
</dbReference>
<dbReference type="InterPro" id="IPR008965">
    <property type="entry name" value="CBM2/CBM3_carb-bd_dom_sf"/>
</dbReference>
<dbReference type="SUPFAM" id="SSF49384">
    <property type="entry name" value="Carbohydrate-binding domain"/>
    <property type="match status" value="1"/>
</dbReference>